<organism evidence="2 3">
    <name type="scientific">Stylosanthes scabra</name>
    <dbReference type="NCBI Taxonomy" id="79078"/>
    <lineage>
        <taxon>Eukaryota</taxon>
        <taxon>Viridiplantae</taxon>
        <taxon>Streptophyta</taxon>
        <taxon>Embryophyta</taxon>
        <taxon>Tracheophyta</taxon>
        <taxon>Spermatophyta</taxon>
        <taxon>Magnoliopsida</taxon>
        <taxon>eudicotyledons</taxon>
        <taxon>Gunneridae</taxon>
        <taxon>Pentapetalae</taxon>
        <taxon>rosids</taxon>
        <taxon>fabids</taxon>
        <taxon>Fabales</taxon>
        <taxon>Fabaceae</taxon>
        <taxon>Papilionoideae</taxon>
        <taxon>50 kb inversion clade</taxon>
        <taxon>dalbergioids sensu lato</taxon>
        <taxon>Dalbergieae</taxon>
        <taxon>Pterocarpus clade</taxon>
        <taxon>Stylosanthes</taxon>
    </lineage>
</organism>
<dbReference type="Proteomes" id="UP001341840">
    <property type="component" value="Unassembled WGS sequence"/>
</dbReference>
<keyword evidence="3" id="KW-1185">Reference proteome</keyword>
<reference evidence="2 3" key="1">
    <citation type="journal article" date="2023" name="Plants (Basel)">
        <title>Bridging the Gap: Combining Genomics and Transcriptomics Approaches to Understand Stylosanthes scabra, an Orphan Legume from the Brazilian Caatinga.</title>
        <authorList>
            <person name="Ferreira-Neto J.R.C."/>
            <person name="da Silva M.D."/>
            <person name="Binneck E."/>
            <person name="de Melo N.F."/>
            <person name="da Silva R.H."/>
            <person name="de Melo A.L.T.M."/>
            <person name="Pandolfi V."/>
            <person name="Bustamante F.O."/>
            <person name="Brasileiro-Vidal A.C."/>
            <person name="Benko-Iseppon A.M."/>
        </authorList>
    </citation>
    <scope>NUCLEOTIDE SEQUENCE [LARGE SCALE GENOMIC DNA]</scope>
    <source>
        <tissue evidence="2">Leaves</tissue>
    </source>
</reference>
<evidence type="ECO:0000313" key="2">
    <source>
        <dbReference type="EMBL" id="MED6199535.1"/>
    </source>
</evidence>
<feature type="compositionally biased region" description="Basic and acidic residues" evidence="1">
    <location>
        <begin position="257"/>
        <end position="267"/>
    </location>
</feature>
<proteinExistence type="predicted"/>
<feature type="region of interest" description="Disordered" evidence="1">
    <location>
        <begin position="257"/>
        <end position="276"/>
    </location>
</feature>
<evidence type="ECO:0000313" key="3">
    <source>
        <dbReference type="Proteomes" id="UP001341840"/>
    </source>
</evidence>
<gene>
    <name evidence="2" type="ORF">PIB30_076843</name>
</gene>
<protein>
    <submittedName>
        <fullName evidence="2">Uncharacterized protein</fullName>
    </submittedName>
</protein>
<dbReference type="EMBL" id="JASCZI010212465">
    <property type="protein sequence ID" value="MED6199535.1"/>
    <property type="molecule type" value="Genomic_DNA"/>
</dbReference>
<accession>A0ABU6XRC0</accession>
<name>A0ABU6XRC0_9FABA</name>
<comment type="caution">
    <text evidence="2">The sequence shown here is derived from an EMBL/GenBank/DDBJ whole genome shotgun (WGS) entry which is preliminary data.</text>
</comment>
<evidence type="ECO:0000256" key="1">
    <source>
        <dbReference type="SAM" id="MobiDB-lite"/>
    </source>
</evidence>
<sequence>MPRRVSQCLGIAKHRLGCMGLWSEMLQNSVSFSSSFLYPFFLRLDPQGWSLGISNNISKFLGDLVHSKEVYKSLVGSDMGPIQPNRGRPLELDRPWLCIRSKVKKTAMEISYNLNRIQGVVPPAYLRVGGKIPYFIRIARDQRDVADFCEFWTSSSPFIIFTFGFACLFPSEEDKSRSSRGRDQDGFGYSDFSSYLFRDYEARLAERIPDISYTRSYAPSEAAYPEQLGFNSYSALPPDDNARMPWSLGTLFRARAAKEEGAKESRESQPTPLSPS</sequence>